<evidence type="ECO:0000256" key="9">
    <source>
        <dbReference type="ARBA" id="ARBA00023204"/>
    </source>
</evidence>
<dbReference type="Gene3D" id="3.20.190.10">
    <property type="entry name" value="MutM-like, N-terminal"/>
    <property type="match status" value="1"/>
</dbReference>
<keyword evidence="11" id="KW-0511">Multifunctional enzyme</keyword>
<proteinExistence type="inferred from homology"/>
<dbReference type="SMART" id="SM01232">
    <property type="entry name" value="H2TH"/>
    <property type="match status" value="1"/>
</dbReference>
<dbReference type="PANTHER" id="PTHR42697">
    <property type="entry name" value="ENDONUCLEASE 8"/>
    <property type="match status" value="1"/>
</dbReference>
<dbReference type="InterPro" id="IPR012319">
    <property type="entry name" value="FPG_cat"/>
</dbReference>
<comment type="similarity">
    <text evidence="1">Belongs to the FPG family.</text>
</comment>
<keyword evidence="6" id="KW-0378">Hydrolase</keyword>
<evidence type="ECO:0000256" key="1">
    <source>
        <dbReference type="ARBA" id="ARBA00009409"/>
    </source>
</evidence>
<evidence type="ECO:0000256" key="6">
    <source>
        <dbReference type="ARBA" id="ARBA00022801"/>
    </source>
</evidence>
<dbReference type="KEGG" id="led:BBK82_42710"/>
<evidence type="ECO:0000256" key="12">
    <source>
        <dbReference type="ARBA" id="ARBA00023295"/>
    </source>
</evidence>
<sequence>MAEGDTVARIAARLDTATAGALIVHSDVRHPRFATVDLAGQRILEWRARGKHLLSRTDAGLTVHSHLRMTGSWSVLRPHKRLPARVLSQLRIALRLDDDRTIVGVALPVLTVLRTRDERTVMGHLGPDLLGADTTGADSIAVAAERVAAAGGQAVVAALLDQRRVAGLGNMWAQELLFLHRVDPWRAADTVAGLEELLTDARRRLRHAVHANPKQNTTGRSTPPHWVYGRARRPCLRCGTPISFRPADLTAHGRETWWCPVCQV</sequence>
<organism evidence="16 17">
    <name type="scientific">Lentzea guizhouensis</name>
    <dbReference type="NCBI Taxonomy" id="1586287"/>
    <lineage>
        <taxon>Bacteria</taxon>
        <taxon>Bacillati</taxon>
        <taxon>Actinomycetota</taxon>
        <taxon>Actinomycetes</taxon>
        <taxon>Pseudonocardiales</taxon>
        <taxon>Pseudonocardiaceae</taxon>
        <taxon>Lentzea</taxon>
    </lineage>
</organism>
<dbReference type="InterPro" id="IPR015886">
    <property type="entry name" value="H2TH_FPG"/>
</dbReference>
<evidence type="ECO:0000256" key="10">
    <source>
        <dbReference type="ARBA" id="ARBA00023239"/>
    </source>
</evidence>
<dbReference type="SUPFAM" id="SSF57716">
    <property type="entry name" value="Glucocorticoid receptor-like (DNA-binding domain)"/>
    <property type="match status" value="1"/>
</dbReference>
<dbReference type="InterPro" id="IPR000214">
    <property type="entry name" value="Znf_DNA_glyclase/AP_lyase"/>
</dbReference>
<keyword evidence="7" id="KW-0862">Zinc</keyword>
<evidence type="ECO:0000256" key="2">
    <source>
        <dbReference type="ARBA" id="ARBA00012720"/>
    </source>
</evidence>
<name>A0A1B2HVC2_9PSEU</name>
<dbReference type="Pfam" id="PF01149">
    <property type="entry name" value="Fapy_DNA_glyco"/>
    <property type="match status" value="1"/>
</dbReference>
<dbReference type="Proteomes" id="UP000093053">
    <property type="component" value="Chromosome"/>
</dbReference>
<keyword evidence="5 13" id="KW-0863">Zinc-finger</keyword>
<dbReference type="InterPro" id="IPR035937">
    <property type="entry name" value="FPG_N"/>
</dbReference>
<feature type="domain" description="FPG-type" evidence="14">
    <location>
        <begin position="226"/>
        <end position="264"/>
    </location>
</feature>
<dbReference type="GO" id="GO:0008270">
    <property type="term" value="F:zinc ion binding"/>
    <property type="evidence" value="ECO:0007669"/>
    <property type="project" value="UniProtKB-KW"/>
</dbReference>
<reference evidence="16 17" key="1">
    <citation type="submission" date="2016-07" db="EMBL/GenBank/DDBJ databases">
        <title>Complete genome sequence of the Lentzea guizhouensis DHS C013.</title>
        <authorList>
            <person name="Cao C."/>
        </authorList>
    </citation>
    <scope>NUCLEOTIDE SEQUENCE [LARGE SCALE GENOMIC DNA]</scope>
    <source>
        <strain evidence="16 17">DHS C013</strain>
    </source>
</reference>
<dbReference type="SUPFAM" id="SSF46946">
    <property type="entry name" value="S13-like H2TH domain"/>
    <property type="match status" value="1"/>
</dbReference>
<keyword evidence="8" id="KW-0238">DNA-binding</keyword>
<accession>A0A1B2HVC2</accession>
<dbReference type="PROSITE" id="PS51068">
    <property type="entry name" value="FPG_CAT"/>
    <property type="match status" value="1"/>
</dbReference>
<evidence type="ECO:0000313" key="17">
    <source>
        <dbReference type="Proteomes" id="UP000093053"/>
    </source>
</evidence>
<dbReference type="AlphaFoldDB" id="A0A1B2HVC2"/>
<dbReference type="STRING" id="1586287.BBK82_42710"/>
<dbReference type="SMART" id="SM00898">
    <property type="entry name" value="Fapy_DNA_glyco"/>
    <property type="match status" value="1"/>
</dbReference>
<evidence type="ECO:0000256" key="11">
    <source>
        <dbReference type="ARBA" id="ARBA00023268"/>
    </source>
</evidence>
<dbReference type="OrthoDB" id="9800855at2"/>
<dbReference type="EMBL" id="CP016793">
    <property type="protein sequence ID" value="ANZ41671.1"/>
    <property type="molecule type" value="Genomic_DNA"/>
</dbReference>
<dbReference type="Pfam" id="PF06831">
    <property type="entry name" value="H2TH"/>
    <property type="match status" value="1"/>
</dbReference>
<evidence type="ECO:0000256" key="7">
    <source>
        <dbReference type="ARBA" id="ARBA00022833"/>
    </source>
</evidence>
<evidence type="ECO:0000256" key="5">
    <source>
        <dbReference type="ARBA" id="ARBA00022771"/>
    </source>
</evidence>
<protein>
    <recommendedName>
        <fullName evidence="2">DNA-(apurinic or apyrimidinic site) lyase</fullName>
        <ecNumber evidence="2">4.2.99.18</ecNumber>
    </recommendedName>
</protein>
<evidence type="ECO:0000256" key="8">
    <source>
        <dbReference type="ARBA" id="ARBA00023125"/>
    </source>
</evidence>
<dbReference type="EC" id="4.2.99.18" evidence="2"/>
<keyword evidence="17" id="KW-1185">Reference proteome</keyword>
<keyword evidence="10" id="KW-0456">Lyase</keyword>
<keyword evidence="3" id="KW-0479">Metal-binding</keyword>
<keyword evidence="9" id="KW-0234">DNA repair</keyword>
<feature type="domain" description="Formamidopyrimidine-DNA glycosylase catalytic" evidence="15">
    <location>
        <begin position="2"/>
        <end position="103"/>
    </location>
</feature>
<evidence type="ECO:0000259" key="15">
    <source>
        <dbReference type="PROSITE" id="PS51068"/>
    </source>
</evidence>
<dbReference type="GO" id="GO:0000703">
    <property type="term" value="F:oxidized pyrimidine nucleobase lesion DNA N-glycosylase activity"/>
    <property type="evidence" value="ECO:0007669"/>
    <property type="project" value="TreeGrafter"/>
</dbReference>
<dbReference type="Gene3D" id="1.10.8.50">
    <property type="match status" value="1"/>
</dbReference>
<evidence type="ECO:0000256" key="4">
    <source>
        <dbReference type="ARBA" id="ARBA00022763"/>
    </source>
</evidence>
<dbReference type="RefSeq" id="WP_065920006.1">
    <property type="nucleotide sequence ID" value="NZ_CP016793.1"/>
</dbReference>
<dbReference type="InterPro" id="IPR010979">
    <property type="entry name" value="Ribosomal_uS13-like_H2TH"/>
</dbReference>
<dbReference type="GO" id="GO:0003684">
    <property type="term" value="F:damaged DNA binding"/>
    <property type="evidence" value="ECO:0007669"/>
    <property type="project" value="InterPro"/>
</dbReference>
<dbReference type="SUPFAM" id="SSF81624">
    <property type="entry name" value="N-terminal domain of MutM-like DNA repair proteins"/>
    <property type="match status" value="1"/>
</dbReference>
<keyword evidence="12" id="KW-0326">Glycosidase</keyword>
<gene>
    <name evidence="16" type="ORF">BBK82_42710</name>
</gene>
<dbReference type="PROSITE" id="PS51066">
    <property type="entry name" value="ZF_FPG_2"/>
    <property type="match status" value="1"/>
</dbReference>
<evidence type="ECO:0000256" key="13">
    <source>
        <dbReference type="PROSITE-ProRule" id="PRU00391"/>
    </source>
</evidence>
<dbReference type="PANTHER" id="PTHR42697:SF1">
    <property type="entry name" value="ENDONUCLEASE 8"/>
    <property type="match status" value="1"/>
</dbReference>
<dbReference type="GO" id="GO:0006284">
    <property type="term" value="P:base-excision repair"/>
    <property type="evidence" value="ECO:0007669"/>
    <property type="project" value="InterPro"/>
</dbReference>
<evidence type="ECO:0000259" key="14">
    <source>
        <dbReference type="PROSITE" id="PS51066"/>
    </source>
</evidence>
<dbReference type="GO" id="GO:0140078">
    <property type="term" value="F:class I DNA-(apurinic or apyrimidinic site) endonuclease activity"/>
    <property type="evidence" value="ECO:0007669"/>
    <property type="project" value="UniProtKB-EC"/>
</dbReference>
<evidence type="ECO:0000256" key="3">
    <source>
        <dbReference type="ARBA" id="ARBA00022723"/>
    </source>
</evidence>
<evidence type="ECO:0000313" key="16">
    <source>
        <dbReference type="EMBL" id="ANZ41671.1"/>
    </source>
</evidence>
<keyword evidence="4" id="KW-0227">DNA damage</keyword>